<dbReference type="AlphaFoldDB" id="T1K4V5"/>
<name>T1K4V5_TETUR</name>
<dbReference type="HOGENOM" id="CLU_835038_0_0_1"/>
<dbReference type="EMBL" id="CAEY01001581">
    <property type="status" value="NOT_ANNOTATED_CDS"/>
    <property type="molecule type" value="Genomic_DNA"/>
</dbReference>
<evidence type="ECO:0000313" key="3">
    <source>
        <dbReference type="Proteomes" id="UP000015104"/>
    </source>
</evidence>
<proteinExistence type="predicted"/>
<keyword evidence="3" id="KW-1185">Reference proteome</keyword>
<reference evidence="3" key="1">
    <citation type="submission" date="2011-08" db="EMBL/GenBank/DDBJ databases">
        <authorList>
            <person name="Rombauts S."/>
        </authorList>
    </citation>
    <scope>NUCLEOTIDE SEQUENCE</scope>
    <source>
        <strain evidence="3">London</strain>
    </source>
</reference>
<keyword evidence="1" id="KW-0732">Signal</keyword>
<feature type="signal peptide" evidence="1">
    <location>
        <begin position="1"/>
        <end position="25"/>
    </location>
</feature>
<dbReference type="Proteomes" id="UP000015104">
    <property type="component" value="Unassembled WGS sequence"/>
</dbReference>
<accession>T1K4V5</accession>
<dbReference type="EnsemblMetazoa" id="tetur05g04040.1">
    <property type="protein sequence ID" value="tetur05g04040.1"/>
    <property type="gene ID" value="tetur05g04040"/>
</dbReference>
<sequence length="325" mass="36865">MAQSILLSIVLSTLILLHLTTTTEAHWKQCFDDSCPIKNFKFKSKSSSCDISGNLDSASTAYSLNGDGVKFEMSAPASGIPGQTIEVAWDEDNVLFTCSLRESKAYNPTITDFNIAPKINGTAIYFNDKLYFSWAIKISNSTFPYELIDPPQYYLSKRGYQIFYNLTQTVPIAAANYDQLPESVEPFVDGYQYKAVGSEKYLLIARVTNKTTDFLLKVNEETKDKRFVEVNLKSDISINVECNFEKGTFTMSTKAYGMKSNVWYLHVGRIDGDECLWSLSDSFEVREFPVKLKETAYELQIIENKRFVHFDENNFRIITPTSASS</sequence>
<feature type="chain" id="PRO_5004580301" evidence="1">
    <location>
        <begin position="26"/>
        <end position="325"/>
    </location>
</feature>
<evidence type="ECO:0000256" key="1">
    <source>
        <dbReference type="SAM" id="SignalP"/>
    </source>
</evidence>
<reference evidence="2" key="2">
    <citation type="submission" date="2015-06" db="UniProtKB">
        <authorList>
            <consortium name="EnsemblMetazoa"/>
        </authorList>
    </citation>
    <scope>IDENTIFICATION</scope>
</reference>
<organism evidence="2 3">
    <name type="scientific">Tetranychus urticae</name>
    <name type="common">Two-spotted spider mite</name>
    <dbReference type="NCBI Taxonomy" id="32264"/>
    <lineage>
        <taxon>Eukaryota</taxon>
        <taxon>Metazoa</taxon>
        <taxon>Ecdysozoa</taxon>
        <taxon>Arthropoda</taxon>
        <taxon>Chelicerata</taxon>
        <taxon>Arachnida</taxon>
        <taxon>Acari</taxon>
        <taxon>Acariformes</taxon>
        <taxon>Trombidiformes</taxon>
        <taxon>Prostigmata</taxon>
        <taxon>Eleutherengona</taxon>
        <taxon>Raphignathae</taxon>
        <taxon>Tetranychoidea</taxon>
        <taxon>Tetranychidae</taxon>
        <taxon>Tetranychus</taxon>
    </lineage>
</organism>
<protein>
    <submittedName>
        <fullName evidence="2">Uncharacterized protein</fullName>
    </submittedName>
</protein>
<evidence type="ECO:0000313" key="2">
    <source>
        <dbReference type="EnsemblMetazoa" id="tetur05g04040.1"/>
    </source>
</evidence>